<gene>
    <name evidence="5" type="ordered locus">tll1980</name>
</gene>
<dbReference type="InterPro" id="IPR036388">
    <property type="entry name" value="WH-like_DNA-bd_sf"/>
</dbReference>
<reference evidence="5 6" key="1">
    <citation type="journal article" date="2002" name="DNA Res.">
        <title>Complete genome structure of the thermophilic cyanobacterium Thermosynechococcus elongatus BP-1.</title>
        <authorList>
            <person name="Nakamura Y."/>
            <person name="Kaneko T."/>
            <person name="Sato S."/>
            <person name="Ikeuchi M."/>
            <person name="Katoh H."/>
            <person name="Sasamoto S."/>
            <person name="Watanabe A."/>
            <person name="Iriguchi M."/>
            <person name="Kawashima K."/>
            <person name="Kimura T."/>
            <person name="Kishida Y."/>
            <person name="Kiyokawa C."/>
            <person name="Kohara M."/>
            <person name="Matsumoto M."/>
            <person name="Matsuno A."/>
            <person name="Nakazaki N."/>
            <person name="Shimpo S."/>
            <person name="Sugimoto M."/>
            <person name="Takeuchi C."/>
            <person name="Yamada M."/>
            <person name="Tabata S."/>
        </authorList>
    </citation>
    <scope>NUCLEOTIDE SEQUENCE [LARGE SCALE GENOMIC DNA]</scope>
    <source>
        <strain evidence="6">IAM M-273 / NIES-2133 / BP-1</strain>
    </source>
</reference>
<keyword evidence="4" id="KW-0804">Transcription</keyword>
<proteinExistence type="predicted"/>
<organism evidence="5 6">
    <name type="scientific">Thermosynechococcus vestitus (strain NIES-2133 / IAM M-273 / BP-1)</name>
    <dbReference type="NCBI Taxonomy" id="197221"/>
    <lineage>
        <taxon>Bacteria</taxon>
        <taxon>Bacillati</taxon>
        <taxon>Cyanobacteriota</taxon>
        <taxon>Cyanophyceae</taxon>
        <taxon>Acaryochloridales</taxon>
        <taxon>Thermosynechococcaceae</taxon>
        <taxon>Thermosynechococcus</taxon>
    </lineage>
</organism>
<accession>Q8DHH9</accession>
<dbReference type="InterPro" id="IPR014284">
    <property type="entry name" value="RNA_pol_sigma-70_dom"/>
</dbReference>
<dbReference type="InterPro" id="IPR013325">
    <property type="entry name" value="RNA_pol_sigma_r2"/>
</dbReference>
<dbReference type="Gene3D" id="1.10.10.10">
    <property type="entry name" value="Winged helix-like DNA-binding domain superfamily/Winged helix DNA-binding domain"/>
    <property type="match status" value="1"/>
</dbReference>
<dbReference type="STRING" id="197221.gene:10748588"/>
<protein>
    <submittedName>
        <fullName evidence="5">Tll1980 protein</fullName>
    </submittedName>
</protein>
<dbReference type="GO" id="GO:0006352">
    <property type="term" value="P:DNA-templated transcription initiation"/>
    <property type="evidence" value="ECO:0007669"/>
    <property type="project" value="InterPro"/>
</dbReference>
<dbReference type="GO" id="GO:0016987">
    <property type="term" value="F:sigma factor activity"/>
    <property type="evidence" value="ECO:0007669"/>
    <property type="project" value="UniProtKB-KW"/>
</dbReference>
<dbReference type="SUPFAM" id="SSF88659">
    <property type="entry name" value="Sigma3 and sigma4 domains of RNA polymerase sigma factors"/>
    <property type="match status" value="1"/>
</dbReference>
<keyword evidence="3" id="KW-0238">DNA-binding</keyword>
<keyword evidence="2" id="KW-0731">Sigma factor</keyword>
<dbReference type="GO" id="GO:0003677">
    <property type="term" value="F:DNA binding"/>
    <property type="evidence" value="ECO:0007669"/>
    <property type="project" value="UniProtKB-KW"/>
</dbReference>
<dbReference type="AlphaFoldDB" id="Q8DHH9"/>
<evidence type="ECO:0000313" key="5">
    <source>
        <dbReference type="EMBL" id="BAC09532.1"/>
    </source>
</evidence>
<dbReference type="SUPFAM" id="SSF88946">
    <property type="entry name" value="Sigma2 domain of RNA polymerase sigma factors"/>
    <property type="match status" value="1"/>
</dbReference>
<dbReference type="Proteomes" id="UP000000440">
    <property type="component" value="Chromosome"/>
</dbReference>
<name>Q8DHH9_THEVB</name>
<dbReference type="InterPro" id="IPR013324">
    <property type="entry name" value="RNA_pol_sigma_r3/r4-like"/>
</dbReference>
<keyword evidence="6" id="KW-1185">Reference proteome</keyword>
<dbReference type="eggNOG" id="COG1191">
    <property type="taxonomic scope" value="Bacteria"/>
</dbReference>
<dbReference type="RefSeq" id="WP_011057815.1">
    <property type="nucleotide sequence ID" value="NC_004113.1"/>
</dbReference>
<evidence type="ECO:0000256" key="1">
    <source>
        <dbReference type="ARBA" id="ARBA00023015"/>
    </source>
</evidence>
<evidence type="ECO:0000256" key="4">
    <source>
        <dbReference type="ARBA" id="ARBA00023163"/>
    </source>
</evidence>
<keyword evidence="1" id="KW-0805">Transcription regulation</keyword>
<dbReference type="EnsemblBacteria" id="BAC09532">
    <property type="protein sequence ID" value="BAC09532"/>
    <property type="gene ID" value="BAC09532"/>
</dbReference>
<dbReference type="NCBIfam" id="TIGR02937">
    <property type="entry name" value="sigma70-ECF"/>
    <property type="match status" value="1"/>
</dbReference>
<evidence type="ECO:0000313" key="6">
    <source>
        <dbReference type="Proteomes" id="UP000000440"/>
    </source>
</evidence>
<sequence length="376" mass="43561">MTRQRCDKLIALLQFDDSDRPRWSCDRQLQGYFTAAGYNLEEPDWTANLLLQQLQSQPNHPDADYWRRGLFCYLQETNWFVAIALREKVRGHQVTDCFQQACCLSNDPLRLLQGFDPQRGTRLSTYAYRRIYDQVYAALVGVRQSDWGLLRDTGRRRLSSALKNQGYSEDKIVHIQQLVHLWQELADQPTAPDQALLEQVVKIYHQCRPDLPCVTSREVGTLLRTAISALRAHGQPQVVNTAEERFWDILEGRENMPWEAILKQEEQETLKRVFEILKNAVETLDDASRQVFCLYYCEQLSQQQIAQDLGFEKQYKVSRALERIRSHLAKAVLAALDQPTHPQRLRELTLAINLWLNEGYQVLAAGCQRCSPVARA</sequence>
<evidence type="ECO:0000256" key="3">
    <source>
        <dbReference type="ARBA" id="ARBA00023125"/>
    </source>
</evidence>
<dbReference type="KEGG" id="tel:tll1980"/>
<dbReference type="PANTHER" id="PTHR30385">
    <property type="entry name" value="SIGMA FACTOR F FLAGELLAR"/>
    <property type="match status" value="1"/>
</dbReference>
<evidence type="ECO:0000256" key="2">
    <source>
        <dbReference type="ARBA" id="ARBA00023082"/>
    </source>
</evidence>
<dbReference type="EMBL" id="BA000039">
    <property type="protein sequence ID" value="BAC09532.1"/>
    <property type="molecule type" value="Genomic_DNA"/>
</dbReference>